<feature type="domain" description="Helicase ATP-binding" evidence="8">
    <location>
        <begin position="164"/>
        <end position="352"/>
    </location>
</feature>
<keyword evidence="5" id="KW-0067">ATP-binding</keyword>
<gene>
    <name evidence="10" type="ORF">B9Z19DRAFT_1018467</name>
</gene>
<evidence type="ECO:0000256" key="4">
    <source>
        <dbReference type="ARBA" id="ARBA00022806"/>
    </source>
</evidence>
<evidence type="ECO:0000256" key="5">
    <source>
        <dbReference type="ARBA" id="ARBA00022840"/>
    </source>
</evidence>
<dbReference type="InterPro" id="IPR048333">
    <property type="entry name" value="HA2_WH"/>
</dbReference>
<name>A0A2T7A2V6_TUBBO</name>
<dbReference type="GO" id="GO:0016787">
    <property type="term" value="F:hydrolase activity"/>
    <property type="evidence" value="ECO:0007669"/>
    <property type="project" value="UniProtKB-KW"/>
</dbReference>
<dbReference type="Proteomes" id="UP000244722">
    <property type="component" value="Unassembled WGS sequence"/>
</dbReference>
<dbReference type="PANTHER" id="PTHR18934:SF118">
    <property type="entry name" value="ATP-DEPENDENT RNA HELICASE DHX33"/>
    <property type="match status" value="1"/>
</dbReference>
<evidence type="ECO:0000313" key="11">
    <source>
        <dbReference type="Proteomes" id="UP000244722"/>
    </source>
</evidence>
<feature type="compositionally biased region" description="Basic and acidic residues" evidence="7">
    <location>
        <begin position="65"/>
        <end position="81"/>
    </location>
</feature>
<dbReference type="Pfam" id="PF21010">
    <property type="entry name" value="HA2_C"/>
    <property type="match status" value="1"/>
</dbReference>
<dbReference type="AlphaFoldDB" id="A0A2T7A2V6"/>
<evidence type="ECO:0000259" key="9">
    <source>
        <dbReference type="PROSITE" id="PS51194"/>
    </source>
</evidence>
<accession>A0A2T7A2V6</accession>
<dbReference type="PROSITE" id="PS51192">
    <property type="entry name" value="HELICASE_ATP_BIND_1"/>
    <property type="match status" value="1"/>
</dbReference>
<dbReference type="Gene3D" id="3.40.50.300">
    <property type="entry name" value="P-loop containing nucleotide triphosphate hydrolases"/>
    <property type="match status" value="2"/>
</dbReference>
<dbReference type="CDD" id="cd17917">
    <property type="entry name" value="DEXHc_RHA-like"/>
    <property type="match status" value="1"/>
</dbReference>
<feature type="compositionally biased region" description="Basic and acidic residues" evidence="7">
    <location>
        <begin position="93"/>
        <end position="107"/>
    </location>
</feature>
<dbReference type="InterPro" id="IPR007502">
    <property type="entry name" value="Helicase-assoc_dom"/>
</dbReference>
<keyword evidence="4" id="KW-0347">Helicase</keyword>
<dbReference type="GO" id="GO:0003724">
    <property type="term" value="F:RNA helicase activity"/>
    <property type="evidence" value="ECO:0007669"/>
    <property type="project" value="UniProtKB-EC"/>
</dbReference>
<dbReference type="SMART" id="SM00487">
    <property type="entry name" value="DEXDc"/>
    <property type="match status" value="1"/>
</dbReference>
<sequence>MPDFLFDDGLTNTNPVPANVFSPPPPPPKSKRQEKRERKKVEWDEKNRLRAAQRAVEGLSPYVPDREIDFLKKKRQRETQRHQSPPIISQVGEEERAKTGHHEEQANVKKKRKTETSNDKFPLLDGGVPGPVIQIHQGQLKAQALRLKPLRAKLPIWEHQEAIRAALQEKNVLVMLGETGSGKSTQIGQFLVKERWMARRKVSITFGKGDGNGDEKDKEVMVGGCIAITQPRRVAATNLARRVAQEMGCHLGDEVGYSVRFDNKSSEKTQIKFLTDGMLLQEMLHDPLLKRYSAVVVDEAHERTVGTDLVMGFLRGLVYGKRKDLKVIVMSATLEVEKMALFFERERDAALAFIKAKEERKRGKKNVVEVNENGDGGADGGKLPNGIEKGGGGKKKGKKYEGTSMINGNPYDWKSNKEGSSPPFVNGERKGSVEGSGSNESSSEDFDTEDEQYDGTVAAFKVPGRQFPVEIYHAPEPVEDYVYAALKTVFQLHYGEPLPGDILVFLTGQEEIEALQKQIEDYAQSMDKNVPKILVLPLYSALPPGLQQRVFQPAHEGNTRKVILSTNIAETSVTVPGVRHVVDCGKVKTKQYRPRIGLESLLITPVSKSSALQRAGRAGREAPGKCYRLYTERDFMPLADTTVPEILRCDVASSILTLKARGQEDVLAFDYLDSPGREALGKGLEHLYTLGALNNLGRINELGHKMAKFPLVPALARVLIAAAEPEVDCLHEVIDIVAALSVENILLTLTSDEKREQIEEARKEFNRREGDHIMLLTLVREYESQPQRKAWAEKHFVSHRAMQNLLDIRKQLKQYTNHLTLSPSPPPTPAATVTPDLATRILKCFLKGFLHNTARLVPDGSYRTVVGNQAVAIHPSSVLCGKRVEAIVYHEFVYTTRAFARGVSAVEMGWVGEGLMGGS</sequence>
<dbReference type="Pfam" id="PF00270">
    <property type="entry name" value="DEAD"/>
    <property type="match status" value="1"/>
</dbReference>
<dbReference type="SMART" id="SM00490">
    <property type="entry name" value="HELICc"/>
    <property type="match status" value="1"/>
</dbReference>
<keyword evidence="3 10" id="KW-0378">Hydrolase</keyword>
<proteinExistence type="predicted"/>
<reference evidence="10 11" key="1">
    <citation type="submission" date="2017-04" db="EMBL/GenBank/DDBJ databases">
        <title>Draft genome sequence of Tuber borchii Vittad., a whitish edible truffle.</title>
        <authorList>
            <consortium name="DOE Joint Genome Institute"/>
            <person name="Murat C."/>
            <person name="Kuo A."/>
            <person name="Barry K.W."/>
            <person name="Clum A."/>
            <person name="Dockter R.B."/>
            <person name="Fauchery L."/>
            <person name="Iotti M."/>
            <person name="Kohler A."/>
            <person name="Labutti K."/>
            <person name="Lindquist E.A."/>
            <person name="Lipzen A."/>
            <person name="Ohm R.A."/>
            <person name="Wang M."/>
            <person name="Grigoriev I.V."/>
            <person name="Zambonelli A."/>
            <person name="Martin F.M."/>
        </authorList>
    </citation>
    <scope>NUCLEOTIDE SEQUENCE [LARGE SCALE GENOMIC DNA]</scope>
    <source>
        <strain evidence="10 11">Tbo3840</strain>
    </source>
</reference>
<evidence type="ECO:0000313" key="10">
    <source>
        <dbReference type="EMBL" id="PUU82076.1"/>
    </source>
</evidence>
<evidence type="ECO:0000256" key="7">
    <source>
        <dbReference type="SAM" id="MobiDB-lite"/>
    </source>
</evidence>
<dbReference type="OrthoDB" id="10253254at2759"/>
<feature type="compositionally biased region" description="Basic and acidic residues" evidence="7">
    <location>
        <begin position="34"/>
        <end position="47"/>
    </location>
</feature>
<protein>
    <recommendedName>
        <fullName evidence="1">RNA helicase</fullName>
        <ecNumber evidence="1">3.6.4.13</ecNumber>
    </recommendedName>
</protein>
<dbReference type="InterPro" id="IPR014001">
    <property type="entry name" value="Helicase_ATP-bd"/>
</dbReference>
<evidence type="ECO:0000256" key="2">
    <source>
        <dbReference type="ARBA" id="ARBA00022741"/>
    </source>
</evidence>
<dbReference type="Pfam" id="PF04408">
    <property type="entry name" value="WHD_HA2"/>
    <property type="match status" value="1"/>
</dbReference>
<evidence type="ECO:0000256" key="3">
    <source>
        <dbReference type="ARBA" id="ARBA00022801"/>
    </source>
</evidence>
<dbReference type="SUPFAM" id="SSF52540">
    <property type="entry name" value="P-loop containing nucleoside triphosphate hydrolases"/>
    <property type="match status" value="1"/>
</dbReference>
<evidence type="ECO:0000256" key="6">
    <source>
        <dbReference type="ARBA" id="ARBA00047984"/>
    </source>
</evidence>
<feature type="region of interest" description="Disordered" evidence="7">
    <location>
        <begin position="65"/>
        <end position="125"/>
    </location>
</feature>
<dbReference type="Pfam" id="PF00271">
    <property type="entry name" value="Helicase_C"/>
    <property type="match status" value="1"/>
</dbReference>
<comment type="caution">
    <text evidence="10">The sequence shown here is derived from an EMBL/GenBank/DDBJ whole genome shotgun (WGS) entry which is preliminary data.</text>
</comment>
<dbReference type="InterPro" id="IPR002464">
    <property type="entry name" value="DNA/RNA_helicase_DEAH_CS"/>
</dbReference>
<feature type="region of interest" description="Disordered" evidence="7">
    <location>
        <begin position="1"/>
        <end position="47"/>
    </location>
</feature>
<dbReference type="GO" id="GO:0005730">
    <property type="term" value="C:nucleolus"/>
    <property type="evidence" value="ECO:0007669"/>
    <property type="project" value="TreeGrafter"/>
</dbReference>
<dbReference type="InterPro" id="IPR027417">
    <property type="entry name" value="P-loop_NTPase"/>
</dbReference>
<keyword evidence="11" id="KW-1185">Reference proteome</keyword>
<feature type="region of interest" description="Disordered" evidence="7">
    <location>
        <begin position="364"/>
        <end position="451"/>
    </location>
</feature>
<dbReference type="CDD" id="cd18791">
    <property type="entry name" value="SF2_C_RHA"/>
    <property type="match status" value="1"/>
</dbReference>
<dbReference type="EMBL" id="NESQ01000034">
    <property type="protein sequence ID" value="PUU82076.1"/>
    <property type="molecule type" value="Genomic_DNA"/>
</dbReference>
<dbReference type="Gene3D" id="1.20.120.1080">
    <property type="match status" value="1"/>
</dbReference>
<keyword evidence="2" id="KW-0547">Nucleotide-binding</keyword>
<dbReference type="PANTHER" id="PTHR18934">
    <property type="entry name" value="ATP-DEPENDENT RNA HELICASE"/>
    <property type="match status" value="1"/>
</dbReference>
<dbReference type="FunFam" id="3.40.50.300:FF:000145">
    <property type="entry name" value="probable ATP-dependent RNA helicase DHX40"/>
    <property type="match status" value="1"/>
</dbReference>
<dbReference type="PROSITE" id="PS00690">
    <property type="entry name" value="DEAH_ATP_HELICASE"/>
    <property type="match status" value="1"/>
</dbReference>
<dbReference type="GO" id="GO:1990904">
    <property type="term" value="C:ribonucleoprotein complex"/>
    <property type="evidence" value="ECO:0007669"/>
    <property type="project" value="UniProtKB-ARBA"/>
</dbReference>
<dbReference type="InterPro" id="IPR011709">
    <property type="entry name" value="DEAD-box_helicase_OB_fold"/>
</dbReference>
<comment type="catalytic activity">
    <reaction evidence="6">
        <text>ATP + H2O = ADP + phosphate + H(+)</text>
        <dbReference type="Rhea" id="RHEA:13065"/>
        <dbReference type="ChEBI" id="CHEBI:15377"/>
        <dbReference type="ChEBI" id="CHEBI:15378"/>
        <dbReference type="ChEBI" id="CHEBI:30616"/>
        <dbReference type="ChEBI" id="CHEBI:43474"/>
        <dbReference type="ChEBI" id="CHEBI:456216"/>
        <dbReference type="EC" id="3.6.4.13"/>
    </reaction>
</comment>
<dbReference type="GO" id="GO:0005524">
    <property type="term" value="F:ATP binding"/>
    <property type="evidence" value="ECO:0007669"/>
    <property type="project" value="UniProtKB-KW"/>
</dbReference>
<dbReference type="GO" id="GO:0045943">
    <property type="term" value="P:positive regulation of transcription by RNA polymerase I"/>
    <property type="evidence" value="ECO:0007669"/>
    <property type="project" value="TreeGrafter"/>
</dbReference>
<dbReference type="STRING" id="42251.A0A2T7A2V6"/>
<dbReference type="Pfam" id="PF07717">
    <property type="entry name" value="OB_NTP_bind"/>
    <property type="match status" value="1"/>
</dbReference>
<feature type="compositionally biased region" description="Acidic residues" evidence="7">
    <location>
        <begin position="442"/>
        <end position="451"/>
    </location>
</feature>
<dbReference type="InterPro" id="IPR011545">
    <property type="entry name" value="DEAD/DEAH_box_helicase_dom"/>
</dbReference>
<dbReference type="EC" id="3.6.4.13" evidence="1"/>
<dbReference type="SMART" id="SM00847">
    <property type="entry name" value="HA2"/>
    <property type="match status" value="1"/>
</dbReference>
<organism evidence="10 11">
    <name type="scientific">Tuber borchii</name>
    <name type="common">White truffle</name>
    <dbReference type="NCBI Taxonomy" id="42251"/>
    <lineage>
        <taxon>Eukaryota</taxon>
        <taxon>Fungi</taxon>
        <taxon>Dikarya</taxon>
        <taxon>Ascomycota</taxon>
        <taxon>Pezizomycotina</taxon>
        <taxon>Pezizomycetes</taxon>
        <taxon>Pezizales</taxon>
        <taxon>Tuberaceae</taxon>
        <taxon>Tuber</taxon>
    </lineage>
</organism>
<evidence type="ECO:0000256" key="1">
    <source>
        <dbReference type="ARBA" id="ARBA00012552"/>
    </source>
</evidence>
<feature type="domain" description="Helicase C-terminal" evidence="9">
    <location>
        <begin position="477"/>
        <end position="662"/>
    </location>
</feature>
<dbReference type="InterPro" id="IPR001650">
    <property type="entry name" value="Helicase_C-like"/>
</dbReference>
<dbReference type="GO" id="GO:0003725">
    <property type="term" value="F:double-stranded RNA binding"/>
    <property type="evidence" value="ECO:0007669"/>
    <property type="project" value="TreeGrafter"/>
</dbReference>
<dbReference type="PROSITE" id="PS51194">
    <property type="entry name" value="HELICASE_CTER"/>
    <property type="match status" value="1"/>
</dbReference>
<evidence type="ECO:0000259" key="8">
    <source>
        <dbReference type="PROSITE" id="PS51192"/>
    </source>
</evidence>